<gene>
    <name evidence="4" type="ORF">F8S09_07390</name>
</gene>
<dbReference type="SUPFAM" id="SSF110849">
    <property type="entry name" value="ParB/Sulfiredoxin"/>
    <property type="match status" value="1"/>
</dbReference>
<dbReference type="GO" id="GO:0003677">
    <property type="term" value="F:DNA binding"/>
    <property type="evidence" value="ECO:0007669"/>
    <property type="project" value="UniProtKB-KW"/>
</dbReference>
<dbReference type="NCBIfam" id="TIGR00180">
    <property type="entry name" value="parB_part"/>
    <property type="match status" value="1"/>
</dbReference>
<keyword evidence="2" id="KW-0238">DNA-binding</keyword>
<feature type="domain" description="ParB-like N-terminal" evidence="3">
    <location>
        <begin position="29"/>
        <end position="119"/>
    </location>
</feature>
<reference evidence="4 5" key="1">
    <citation type="submission" date="2019-10" db="EMBL/GenBank/DDBJ databases">
        <title>Deinococcus sp. isolated from soil.</title>
        <authorList>
            <person name="Li Y."/>
            <person name="Wang J."/>
        </authorList>
    </citation>
    <scope>NUCLEOTIDE SEQUENCE [LARGE SCALE GENOMIC DNA]</scope>
    <source>
        <strain evidence="4 5">SDU3-2</strain>
    </source>
</reference>
<dbReference type="AlphaFoldDB" id="A0A7X1TRK5"/>
<dbReference type="InterPro" id="IPR050336">
    <property type="entry name" value="Chromosome_partition/occlusion"/>
</dbReference>
<protein>
    <submittedName>
        <fullName evidence="4">ParB/RepB/Spo0J family partition protein</fullName>
    </submittedName>
</protein>
<sequence>MTRRPRPAIGARLSGLVEGVEALSQPATTTLPLEALQPGQFQPRVQFASEGLEALAASIREQGILQPLLVRPLSGSRYEIVAGERRWRAAQIAGLAEVPVLLRDLSDEGARLAAAVENLQRENLNPLEEVRARLGVAAATLGLTPDEVVPRLFALDRRPEDNPGAVERLDTVFGALGRESWRSFVKNRAALLSLPEDVQAAVEGGLDYRKALVIGRAEDPTRRAELLDAAAAGATVQALREQVAPRRVDADPARTVARRLSDRRTLTALDPARRRKLDRLLGQIEALLDGN</sequence>
<evidence type="ECO:0000256" key="2">
    <source>
        <dbReference type="ARBA" id="ARBA00023125"/>
    </source>
</evidence>
<proteinExistence type="inferred from homology"/>
<comment type="caution">
    <text evidence="4">The sequence shown here is derived from an EMBL/GenBank/DDBJ whole genome shotgun (WGS) entry which is preliminary data.</text>
</comment>
<dbReference type="SUPFAM" id="SSF109709">
    <property type="entry name" value="KorB DNA-binding domain-like"/>
    <property type="match status" value="1"/>
</dbReference>
<dbReference type="EMBL" id="WBSL01000002">
    <property type="protein sequence ID" value="MPY66519.1"/>
    <property type="molecule type" value="Genomic_DNA"/>
</dbReference>
<dbReference type="InterPro" id="IPR003115">
    <property type="entry name" value="ParB_N"/>
</dbReference>
<dbReference type="GO" id="GO:0005694">
    <property type="term" value="C:chromosome"/>
    <property type="evidence" value="ECO:0007669"/>
    <property type="project" value="TreeGrafter"/>
</dbReference>
<evidence type="ECO:0000313" key="5">
    <source>
        <dbReference type="Proteomes" id="UP000484842"/>
    </source>
</evidence>
<dbReference type="InterPro" id="IPR004437">
    <property type="entry name" value="ParB/RepB/Spo0J"/>
</dbReference>
<evidence type="ECO:0000256" key="1">
    <source>
        <dbReference type="ARBA" id="ARBA00006295"/>
    </source>
</evidence>
<name>A0A7X1TRK5_9DEIO</name>
<dbReference type="SMART" id="SM00470">
    <property type="entry name" value="ParB"/>
    <property type="match status" value="1"/>
</dbReference>
<dbReference type="PANTHER" id="PTHR33375">
    <property type="entry name" value="CHROMOSOME-PARTITIONING PROTEIN PARB-RELATED"/>
    <property type="match status" value="1"/>
</dbReference>
<dbReference type="FunFam" id="3.90.1530.30:FF:000001">
    <property type="entry name" value="Chromosome partitioning protein ParB"/>
    <property type="match status" value="1"/>
</dbReference>
<accession>A0A7X1TRK5</accession>
<dbReference type="RefSeq" id="WP_322618624.1">
    <property type="nucleotide sequence ID" value="NZ_WBSL01000002.1"/>
</dbReference>
<dbReference type="InterPro" id="IPR036086">
    <property type="entry name" value="ParB/Sulfiredoxin_sf"/>
</dbReference>
<organism evidence="4 5">
    <name type="scientific">Deinococcus terrestris</name>
    <dbReference type="NCBI Taxonomy" id="2651870"/>
    <lineage>
        <taxon>Bacteria</taxon>
        <taxon>Thermotogati</taxon>
        <taxon>Deinococcota</taxon>
        <taxon>Deinococci</taxon>
        <taxon>Deinococcales</taxon>
        <taxon>Deinococcaceae</taxon>
        <taxon>Deinococcus</taxon>
    </lineage>
</organism>
<dbReference type="GO" id="GO:0007059">
    <property type="term" value="P:chromosome segregation"/>
    <property type="evidence" value="ECO:0007669"/>
    <property type="project" value="TreeGrafter"/>
</dbReference>
<dbReference type="Gene3D" id="3.90.1530.30">
    <property type="match status" value="1"/>
</dbReference>
<evidence type="ECO:0000259" key="3">
    <source>
        <dbReference type="SMART" id="SM00470"/>
    </source>
</evidence>
<dbReference type="Proteomes" id="UP000484842">
    <property type="component" value="Unassembled WGS sequence"/>
</dbReference>
<evidence type="ECO:0000313" key="4">
    <source>
        <dbReference type="EMBL" id="MPY66519.1"/>
    </source>
</evidence>
<dbReference type="PANTHER" id="PTHR33375:SF7">
    <property type="entry name" value="CHROMOSOME 2-PARTITIONING PROTEIN PARB-RELATED"/>
    <property type="match status" value="1"/>
</dbReference>
<dbReference type="Pfam" id="PF02195">
    <property type="entry name" value="ParB_N"/>
    <property type="match status" value="1"/>
</dbReference>
<dbReference type="Gene3D" id="1.10.10.2830">
    <property type="match status" value="1"/>
</dbReference>
<comment type="similarity">
    <text evidence="1">Belongs to the ParB family.</text>
</comment>
<keyword evidence="5" id="KW-1185">Reference proteome</keyword>
<dbReference type="CDD" id="cd16393">
    <property type="entry name" value="SPO0J_N"/>
    <property type="match status" value="1"/>
</dbReference>